<dbReference type="GO" id="GO:0005886">
    <property type="term" value="C:plasma membrane"/>
    <property type="evidence" value="ECO:0007669"/>
    <property type="project" value="UniProtKB-SubCell"/>
</dbReference>
<evidence type="ECO:0000256" key="1">
    <source>
        <dbReference type="ARBA" id="ARBA00004651"/>
    </source>
</evidence>
<evidence type="ECO:0000256" key="2">
    <source>
        <dbReference type="ARBA" id="ARBA00005745"/>
    </source>
</evidence>
<feature type="transmembrane region" description="Helical" evidence="7">
    <location>
        <begin position="113"/>
        <end position="135"/>
    </location>
</feature>
<dbReference type="AlphaFoldDB" id="A0A1F5I4V0"/>
<comment type="subcellular location">
    <subcellularLocation>
        <location evidence="1">Cell membrane</location>
        <topology evidence="1">Multi-pass membrane protein</topology>
    </subcellularLocation>
</comment>
<keyword evidence="4 7" id="KW-0812">Transmembrane</keyword>
<dbReference type="InterPro" id="IPR018076">
    <property type="entry name" value="T2SS_GspF_dom"/>
</dbReference>
<dbReference type="Proteomes" id="UP000179227">
    <property type="component" value="Unassembled WGS sequence"/>
</dbReference>
<organism evidence="9 10">
    <name type="scientific">Candidatus Curtissbacteria bacterium RIFCSPLOWO2_01_FULL_42_26</name>
    <dbReference type="NCBI Taxonomy" id="1797729"/>
    <lineage>
        <taxon>Bacteria</taxon>
        <taxon>Candidatus Curtissiibacteriota</taxon>
    </lineage>
</organism>
<dbReference type="InterPro" id="IPR003004">
    <property type="entry name" value="GspF/PilC"/>
</dbReference>
<comment type="similarity">
    <text evidence="2">Belongs to the GSP F family.</text>
</comment>
<dbReference type="InterPro" id="IPR042094">
    <property type="entry name" value="T2SS_GspF_sf"/>
</dbReference>
<dbReference type="PANTHER" id="PTHR30012">
    <property type="entry name" value="GENERAL SECRETION PATHWAY PROTEIN"/>
    <property type="match status" value="1"/>
</dbReference>
<feature type="transmembrane region" description="Helical" evidence="7">
    <location>
        <begin position="317"/>
        <end position="338"/>
    </location>
</feature>
<dbReference type="Pfam" id="PF00482">
    <property type="entry name" value="T2SSF"/>
    <property type="match status" value="2"/>
</dbReference>
<dbReference type="PRINTS" id="PR00812">
    <property type="entry name" value="BCTERIALGSPF"/>
</dbReference>
<feature type="domain" description="Type II secretion system protein GspF" evidence="8">
    <location>
        <begin position="214"/>
        <end position="336"/>
    </location>
</feature>
<sequence>MKSTTLTSQEKLNLISNLATLIASGIPVLEAVESLISESKGNFRKILEALHEDLSQGKTIADSLSRSPKAFDQITVNLVKAAEESGTLDTTLKSLAETIRKDMDFISKVKGAMAYPILVVIVLFVVILINLFFVIPRVATVFTRLNVPIPLPTKMLFLSSTFISQNKPAVGAGFLIFIAFIYLIYKTQRQLFLGILFSLPGISKLIIEIDLTRFTRSLALLLKSGIPITDSLDLCHKIVVKKQLAHIISQSLKLVNSGKKLSEGFSGTKVIPGFMVRIIEAGEKSGTLEKSMSELSEQFNTRVENRLKALTTLIEPALLLFVGIMVGALMLAIIAPIYKLIGNLSPRGQ</sequence>
<comment type="caution">
    <text evidence="9">The sequence shown here is derived from an EMBL/GenBank/DDBJ whole genome shotgun (WGS) entry which is preliminary data.</text>
</comment>
<proteinExistence type="inferred from homology"/>
<evidence type="ECO:0000256" key="3">
    <source>
        <dbReference type="ARBA" id="ARBA00022475"/>
    </source>
</evidence>
<keyword evidence="3" id="KW-1003">Cell membrane</keyword>
<name>A0A1F5I4V0_9BACT</name>
<dbReference type="EMBL" id="MFBS01000001">
    <property type="protein sequence ID" value="OGE11289.1"/>
    <property type="molecule type" value="Genomic_DNA"/>
</dbReference>
<gene>
    <name evidence="9" type="ORF">A3A60_02005</name>
</gene>
<evidence type="ECO:0000256" key="6">
    <source>
        <dbReference type="ARBA" id="ARBA00023136"/>
    </source>
</evidence>
<evidence type="ECO:0000259" key="8">
    <source>
        <dbReference type="Pfam" id="PF00482"/>
    </source>
</evidence>
<evidence type="ECO:0000313" key="9">
    <source>
        <dbReference type="EMBL" id="OGE11289.1"/>
    </source>
</evidence>
<reference evidence="9 10" key="1">
    <citation type="journal article" date="2016" name="Nat. Commun.">
        <title>Thousands of microbial genomes shed light on interconnected biogeochemical processes in an aquifer system.</title>
        <authorList>
            <person name="Anantharaman K."/>
            <person name="Brown C.T."/>
            <person name="Hug L.A."/>
            <person name="Sharon I."/>
            <person name="Castelle C.J."/>
            <person name="Probst A.J."/>
            <person name="Thomas B.C."/>
            <person name="Singh A."/>
            <person name="Wilkins M.J."/>
            <person name="Karaoz U."/>
            <person name="Brodie E.L."/>
            <person name="Williams K.H."/>
            <person name="Hubbard S.S."/>
            <person name="Banfield J.F."/>
        </authorList>
    </citation>
    <scope>NUCLEOTIDE SEQUENCE [LARGE SCALE GENOMIC DNA]</scope>
</reference>
<evidence type="ECO:0000256" key="7">
    <source>
        <dbReference type="SAM" id="Phobius"/>
    </source>
</evidence>
<keyword evidence="5 7" id="KW-1133">Transmembrane helix</keyword>
<dbReference type="Gene3D" id="1.20.81.30">
    <property type="entry name" value="Type II secretion system (T2SS), domain F"/>
    <property type="match status" value="2"/>
</dbReference>
<feature type="domain" description="Type II secretion system protein GspF" evidence="8">
    <location>
        <begin position="15"/>
        <end position="136"/>
    </location>
</feature>
<feature type="transmembrane region" description="Helical" evidence="7">
    <location>
        <begin position="168"/>
        <end position="185"/>
    </location>
</feature>
<keyword evidence="6 7" id="KW-0472">Membrane</keyword>
<evidence type="ECO:0000256" key="4">
    <source>
        <dbReference type="ARBA" id="ARBA00022692"/>
    </source>
</evidence>
<accession>A0A1F5I4V0</accession>
<protein>
    <recommendedName>
        <fullName evidence="8">Type II secretion system protein GspF domain-containing protein</fullName>
    </recommendedName>
</protein>
<dbReference type="STRING" id="1797729.A3A60_02005"/>
<evidence type="ECO:0000313" key="10">
    <source>
        <dbReference type="Proteomes" id="UP000179227"/>
    </source>
</evidence>
<dbReference type="PANTHER" id="PTHR30012:SF0">
    <property type="entry name" value="TYPE II SECRETION SYSTEM PROTEIN F-RELATED"/>
    <property type="match status" value="1"/>
</dbReference>
<evidence type="ECO:0000256" key="5">
    <source>
        <dbReference type="ARBA" id="ARBA00022989"/>
    </source>
</evidence>